<dbReference type="EMBL" id="SRLO01000144">
    <property type="protein sequence ID" value="TNN71890.1"/>
    <property type="molecule type" value="Genomic_DNA"/>
</dbReference>
<keyword evidence="2" id="KW-1185">Reference proteome</keyword>
<organism evidence="1 2">
    <name type="scientific">Liparis tanakae</name>
    <name type="common">Tanaka's snailfish</name>
    <dbReference type="NCBI Taxonomy" id="230148"/>
    <lineage>
        <taxon>Eukaryota</taxon>
        <taxon>Metazoa</taxon>
        <taxon>Chordata</taxon>
        <taxon>Craniata</taxon>
        <taxon>Vertebrata</taxon>
        <taxon>Euteleostomi</taxon>
        <taxon>Actinopterygii</taxon>
        <taxon>Neopterygii</taxon>
        <taxon>Teleostei</taxon>
        <taxon>Neoteleostei</taxon>
        <taxon>Acanthomorphata</taxon>
        <taxon>Eupercaria</taxon>
        <taxon>Perciformes</taxon>
        <taxon>Cottioidei</taxon>
        <taxon>Cottales</taxon>
        <taxon>Liparidae</taxon>
        <taxon>Liparis</taxon>
    </lineage>
</organism>
<sequence length="283" mass="28651">MQRLIPLPEQTLVASTLDTGVPLSPEALGGQLQLQGDGLQVLVVTAHGQKLIAQSGEDLQEAGERLLLHSISGMQKREDRKQAPKNLATPEYLPETSMVNHEDGSTFSAKGAQPCNQQHAGFSFEEGPLTDPLVLGHLNAIFTESVCYCCRTALLLGDPGSPSNEDLEQADGFLAISMPLPQRGASPSATAAASTAAASVAVSLALTTFSSVSNRSSSAGAVASSRGGKSSSTGGIPVSAGLCGLSSSMGAMPSAGISSSSSISSSRGGIICSSLPPGNTVSV</sequence>
<gene>
    <name evidence="1" type="ORF">EYF80_017897</name>
</gene>
<accession>A0A4Z2I225</accession>
<dbReference type="Proteomes" id="UP000314294">
    <property type="component" value="Unassembled WGS sequence"/>
</dbReference>
<reference evidence="1 2" key="1">
    <citation type="submission" date="2019-03" db="EMBL/GenBank/DDBJ databases">
        <title>First draft genome of Liparis tanakae, snailfish: a comprehensive survey of snailfish specific genes.</title>
        <authorList>
            <person name="Kim W."/>
            <person name="Song I."/>
            <person name="Jeong J.-H."/>
            <person name="Kim D."/>
            <person name="Kim S."/>
            <person name="Ryu S."/>
            <person name="Song J.Y."/>
            <person name="Lee S.K."/>
        </authorList>
    </citation>
    <scope>NUCLEOTIDE SEQUENCE [LARGE SCALE GENOMIC DNA]</scope>
    <source>
        <tissue evidence="1">Muscle</tissue>
    </source>
</reference>
<evidence type="ECO:0000313" key="1">
    <source>
        <dbReference type="EMBL" id="TNN71890.1"/>
    </source>
</evidence>
<name>A0A4Z2I225_9TELE</name>
<evidence type="ECO:0000313" key="2">
    <source>
        <dbReference type="Proteomes" id="UP000314294"/>
    </source>
</evidence>
<protein>
    <submittedName>
        <fullName evidence="1">Uncharacterized protein</fullName>
    </submittedName>
</protein>
<proteinExistence type="predicted"/>
<dbReference type="AlphaFoldDB" id="A0A4Z2I225"/>
<comment type="caution">
    <text evidence="1">The sequence shown here is derived from an EMBL/GenBank/DDBJ whole genome shotgun (WGS) entry which is preliminary data.</text>
</comment>